<keyword evidence="3" id="KW-1185">Reference proteome</keyword>
<protein>
    <submittedName>
        <fullName evidence="2">Uncharacterized protein</fullName>
    </submittedName>
</protein>
<evidence type="ECO:0000313" key="2">
    <source>
        <dbReference type="EMBL" id="UYV79655.1"/>
    </source>
</evidence>
<sequence>MLLLFLLLLLVVLGLIQGAVWSGNVWLDGEKGVLKAGILLQSAADRPLVHLVSRHRRQEFTVVRLLMVSAGDVSSSFLSPLNHIRRLLMVSAGDVSSSFLSPLNHIRRLLMVSAGDVSSSFLSPLNHIRSSLMDELHGCDARVTSTMPRIQELKTSPAYCIFLPILHECNKVLTMLNPFTNLNTIFIQLNLHMHMQHVATGSLKSLWLDGWSMGLLDQSEPIVRWWVHGATGSFRVHGLMVGACCYRITQEFMTRRLEHGATRSLRIYDLIMGAWNYWINQSPWSNGWSIGLLDHSDLLMVSVGDLSSFLSPLNHTKVSSLESLRLLMVSAGEE</sequence>
<accession>A0ABY6LIW7</accession>
<name>A0ABY6LIW7_9ARAC</name>
<feature type="chain" id="PRO_5047194456" evidence="1">
    <location>
        <begin position="19"/>
        <end position="334"/>
    </location>
</feature>
<dbReference type="EMBL" id="CP092880">
    <property type="protein sequence ID" value="UYV79655.1"/>
    <property type="molecule type" value="Genomic_DNA"/>
</dbReference>
<keyword evidence="1" id="KW-0732">Signal</keyword>
<reference evidence="2 3" key="1">
    <citation type="submission" date="2022-01" db="EMBL/GenBank/DDBJ databases">
        <title>A chromosomal length assembly of Cordylochernes scorpioides.</title>
        <authorList>
            <person name="Zeh D."/>
            <person name="Zeh J."/>
        </authorList>
    </citation>
    <scope>NUCLEOTIDE SEQUENCE [LARGE SCALE GENOMIC DNA]</scope>
    <source>
        <strain evidence="2">IN4F17</strain>
        <tissue evidence="2">Whole Body</tissue>
    </source>
</reference>
<evidence type="ECO:0000313" key="3">
    <source>
        <dbReference type="Proteomes" id="UP001235939"/>
    </source>
</evidence>
<dbReference type="Proteomes" id="UP001235939">
    <property type="component" value="Chromosome 18"/>
</dbReference>
<organism evidence="2 3">
    <name type="scientific">Cordylochernes scorpioides</name>
    <dbReference type="NCBI Taxonomy" id="51811"/>
    <lineage>
        <taxon>Eukaryota</taxon>
        <taxon>Metazoa</taxon>
        <taxon>Ecdysozoa</taxon>
        <taxon>Arthropoda</taxon>
        <taxon>Chelicerata</taxon>
        <taxon>Arachnida</taxon>
        <taxon>Pseudoscorpiones</taxon>
        <taxon>Cheliferoidea</taxon>
        <taxon>Chernetidae</taxon>
        <taxon>Cordylochernes</taxon>
    </lineage>
</organism>
<feature type="signal peptide" evidence="1">
    <location>
        <begin position="1"/>
        <end position="18"/>
    </location>
</feature>
<evidence type="ECO:0000256" key="1">
    <source>
        <dbReference type="SAM" id="SignalP"/>
    </source>
</evidence>
<gene>
    <name evidence="2" type="ORF">LAZ67_18000194</name>
</gene>
<proteinExistence type="predicted"/>